<dbReference type="InterPro" id="IPR044946">
    <property type="entry name" value="Restrct_endonuc_typeI_TRD_sf"/>
</dbReference>
<keyword evidence="2" id="KW-0680">Restriction system</keyword>
<evidence type="ECO:0000256" key="3">
    <source>
        <dbReference type="ARBA" id="ARBA00023125"/>
    </source>
</evidence>
<dbReference type="Gene3D" id="1.10.287.1120">
    <property type="entry name" value="Bipartite methylase S protein"/>
    <property type="match status" value="1"/>
</dbReference>
<dbReference type="GO" id="GO:0003677">
    <property type="term" value="F:DNA binding"/>
    <property type="evidence" value="ECO:0007669"/>
    <property type="project" value="UniProtKB-KW"/>
</dbReference>
<feature type="compositionally biased region" description="Polar residues" evidence="4">
    <location>
        <begin position="431"/>
        <end position="443"/>
    </location>
</feature>
<dbReference type="Gene3D" id="3.90.220.20">
    <property type="entry name" value="DNA methylase specificity domains"/>
    <property type="match status" value="2"/>
</dbReference>
<evidence type="ECO:0000256" key="1">
    <source>
        <dbReference type="ARBA" id="ARBA00010923"/>
    </source>
</evidence>
<dbReference type="InterPro" id="IPR051212">
    <property type="entry name" value="Type-I_RE_S_subunit"/>
</dbReference>
<sequence length="458" mass="50098">MKKYENYKSVELEWLGSVPAHWEVKKLKHVVGLNSGDSITAETIHPEGPYPVFGGNGLRGYTDSLTHEGHFVLIGRQGALCGNINYAQGAFFASEHALVATPKVEFATTWLGELLRSMNLGQYSQAAAQPGLSADRLQKLAIPVPPLPEQRAIAAYLDHKTTQLDALLDQKETLLQLLQQKRQALINEALTQGLDPGAPRKPSGVAWLGDVPAHWEVKRLKHLLSNDKYAIKTGPFGSQLKADDLSDDGEIKVVTQRNVLDNDFEKGLSFVSEEKFESLKSFLIDAGDILFTTRGTIGKAAVMPLLSERAILHPCLIKATINHDLLSQEWLLAFVNDSSYFVEGVKMESNSTVIDVIYSGTLKEVVLPIPSLEEQKQIMLELHKKSNILDEATAAILTQIKTLKAYRQSLILEVVTGKVDVRTEAKALAGTASTPSPTRQASQPAPARPVAVGQLGLF</sequence>
<dbReference type="GO" id="GO:0009307">
    <property type="term" value="P:DNA restriction-modification system"/>
    <property type="evidence" value="ECO:0007669"/>
    <property type="project" value="UniProtKB-KW"/>
</dbReference>
<dbReference type="PANTHER" id="PTHR43140">
    <property type="entry name" value="TYPE-1 RESTRICTION ENZYME ECOKI SPECIFICITY PROTEIN"/>
    <property type="match status" value="1"/>
</dbReference>
<dbReference type="RefSeq" id="WP_169533670.1">
    <property type="nucleotide sequence ID" value="NZ_JABBGH010000004.1"/>
</dbReference>
<dbReference type="PANTHER" id="PTHR43140:SF1">
    <property type="entry name" value="TYPE I RESTRICTION ENZYME ECOKI SPECIFICITY SUBUNIT"/>
    <property type="match status" value="1"/>
</dbReference>
<proteinExistence type="inferred from homology"/>
<feature type="domain" description="Type I restriction modification DNA specificity" evidence="5">
    <location>
        <begin position="238"/>
        <end position="401"/>
    </location>
</feature>
<evidence type="ECO:0000256" key="2">
    <source>
        <dbReference type="ARBA" id="ARBA00022747"/>
    </source>
</evidence>
<evidence type="ECO:0000256" key="4">
    <source>
        <dbReference type="SAM" id="MobiDB-lite"/>
    </source>
</evidence>
<comment type="caution">
    <text evidence="6">The sequence shown here is derived from an EMBL/GenBank/DDBJ whole genome shotgun (WGS) entry which is preliminary data.</text>
</comment>
<gene>
    <name evidence="6" type="ORF">HHL22_22430</name>
</gene>
<dbReference type="Proteomes" id="UP000559626">
    <property type="component" value="Unassembled WGS sequence"/>
</dbReference>
<evidence type="ECO:0000313" key="7">
    <source>
        <dbReference type="Proteomes" id="UP000559626"/>
    </source>
</evidence>
<dbReference type="GO" id="GO:0004519">
    <property type="term" value="F:endonuclease activity"/>
    <property type="evidence" value="ECO:0007669"/>
    <property type="project" value="UniProtKB-KW"/>
</dbReference>
<organism evidence="6 7">
    <name type="scientific">Hymenobacter polaris</name>
    <dbReference type="NCBI Taxonomy" id="2682546"/>
    <lineage>
        <taxon>Bacteria</taxon>
        <taxon>Pseudomonadati</taxon>
        <taxon>Bacteroidota</taxon>
        <taxon>Cytophagia</taxon>
        <taxon>Cytophagales</taxon>
        <taxon>Hymenobacteraceae</taxon>
        <taxon>Hymenobacter</taxon>
    </lineage>
</organism>
<dbReference type="EMBL" id="JABBGH010000004">
    <property type="protein sequence ID" value="NML67967.1"/>
    <property type="molecule type" value="Genomic_DNA"/>
</dbReference>
<dbReference type="AlphaFoldDB" id="A0A7Y0AIT2"/>
<dbReference type="InterPro" id="IPR000055">
    <property type="entry name" value="Restrct_endonuc_typeI_TRD"/>
</dbReference>
<evidence type="ECO:0000259" key="5">
    <source>
        <dbReference type="Pfam" id="PF01420"/>
    </source>
</evidence>
<keyword evidence="6" id="KW-0540">Nuclease</keyword>
<keyword evidence="7" id="KW-1185">Reference proteome</keyword>
<evidence type="ECO:0000313" key="6">
    <source>
        <dbReference type="EMBL" id="NML67967.1"/>
    </source>
</evidence>
<feature type="domain" description="Type I restriction modification DNA specificity" evidence="5">
    <location>
        <begin position="20"/>
        <end position="164"/>
    </location>
</feature>
<keyword evidence="6" id="KW-0255">Endonuclease</keyword>
<feature type="region of interest" description="Disordered" evidence="4">
    <location>
        <begin position="429"/>
        <end position="448"/>
    </location>
</feature>
<dbReference type="CDD" id="cd17266">
    <property type="entry name" value="RMtype1_S_Sau1132ORF3780P-TRD2-CR2_like"/>
    <property type="match status" value="1"/>
</dbReference>
<name>A0A7Y0AIT2_9BACT</name>
<dbReference type="SUPFAM" id="SSF116734">
    <property type="entry name" value="DNA methylase specificity domain"/>
    <property type="match status" value="2"/>
</dbReference>
<keyword evidence="6" id="KW-0378">Hydrolase</keyword>
<comment type="similarity">
    <text evidence="1">Belongs to the type-I restriction system S methylase family.</text>
</comment>
<keyword evidence="3" id="KW-0238">DNA-binding</keyword>
<reference evidence="6 7" key="1">
    <citation type="submission" date="2020-04" db="EMBL/GenBank/DDBJ databases">
        <title>Hymenobacter polaris sp. nov., isolated from Arctic soil.</title>
        <authorList>
            <person name="Dahal R.H."/>
        </authorList>
    </citation>
    <scope>NUCLEOTIDE SEQUENCE [LARGE SCALE GENOMIC DNA]</scope>
    <source>
        <strain evidence="6 7">RP-2-7</strain>
    </source>
</reference>
<dbReference type="Pfam" id="PF01420">
    <property type="entry name" value="Methylase_S"/>
    <property type="match status" value="2"/>
</dbReference>
<protein>
    <submittedName>
        <fullName evidence="6">Restriction endonuclease subunit S</fullName>
    </submittedName>
</protein>
<accession>A0A7Y0AIT2</accession>